<evidence type="ECO:0000256" key="1">
    <source>
        <dbReference type="SAM" id="Phobius"/>
    </source>
</evidence>
<accession>A0A0P1L2E3</accession>
<proteinExistence type="predicted"/>
<dbReference type="Proteomes" id="UP000236544">
    <property type="component" value="Unassembled WGS sequence"/>
</dbReference>
<reference evidence="3" key="1">
    <citation type="submission" date="2015-10" db="EMBL/GenBank/DDBJ databases">
        <authorList>
            <person name="Devillers H."/>
        </authorList>
    </citation>
    <scope>NUCLEOTIDE SEQUENCE [LARGE SCALE GENOMIC DNA]</scope>
</reference>
<dbReference type="Pfam" id="PF10306">
    <property type="entry name" value="FLILHELTA"/>
    <property type="match status" value="1"/>
</dbReference>
<sequence length="226" mass="25402">MSYKGTKHSSMSFAFNSLGIFPTSRLYAKGGSITLGLLQSSAAGIGRCRCYSKKLSSSPTNSGKEASRVQDPSNKIYKLISKSKLLTRLSKNPTIGHYFDKLAETSPVSTISSFLILHEITAIVPLFGFWWMLYSLNLNEQYELPLYFKELLDQCGDSIEKLVGEHSRGFDRNRLVLSGAISYAIVKVLYPVRVLFSIWAAPYFFKWFLSPFKKLGKLLRPGKRSS</sequence>
<protein>
    <submittedName>
        <fullName evidence="2">LAQU0S16e01112g1_1</fullName>
    </submittedName>
</protein>
<dbReference type="EMBL" id="LN890574">
    <property type="protein sequence ID" value="CUS24411.1"/>
    <property type="molecule type" value="Genomic_DNA"/>
</dbReference>
<name>A0A0P1L2E3_9SACH</name>
<keyword evidence="1" id="KW-0472">Membrane</keyword>
<dbReference type="PANTHER" id="PTHR28002">
    <property type="entry name" value="MIOREX COMPLEX COMPONENT 11"/>
    <property type="match status" value="1"/>
</dbReference>
<keyword evidence="1" id="KW-1133">Transmembrane helix</keyword>
<evidence type="ECO:0000313" key="2">
    <source>
        <dbReference type="EMBL" id="CUS24411.1"/>
    </source>
</evidence>
<organism evidence="2 3">
    <name type="scientific">Lachancea quebecensis</name>
    <dbReference type="NCBI Taxonomy" id="1654605"/>
    <lineage>
        <taxon>Eukaryota</taxon>
        <taxon>Fungi</taxon>
        <taxon>Dikarya</taxon>
        <taxon>Ascomycota</taxon>
        <taxon>Saccharomycotina</taxon>
        <taxon>Saccharomycetes</taxon>
        <taxon>Saccharomycetales</taxon>
        <taxon>Saccharomycetaceae</taxon>
        <taxon>Lachancea</taxon>
    </lineage>
</organism>
<feature type="transmembrane region" description="Helical" evidence="1">
    <location>
        <begin position="111"/>
        <end position="133"/>
    </location>
</feature>
<gene>
    <name evidence="2" type="ORF">LAQU0_S16e01112g</name>
</gene>
<dbReference type="OrthoDB" id="5580261at2759"/>
<dbReference type="PANTHER" id="PTHR28002:SF1">
    <property type="entry name" value="MIOREX COMPLEX COMPONENT 11"/>
    <property type="match status" value="1"/>
</dbReference>
<dbReference type="AlphaFoldDB" id="A0A0P1L2E3"/>
<evidence type="ECO:0000313" key="3">
    <source>
        <dbReference type="Proteomes" id="UP000236544"/>
    </source>
</evidence>
<dbReference type="GO" id="GO:0005739">
    <property type="term" value="C:mitochondrion"/>
    <property type="evidence" value="ECO:0007669"/>
    <property type="project" value="TreeGrafter"/>
</dbReference>
<keyword evidence="3" id="KW-1185">Reference proteome</keyword>
<keyword evidence="1" id="KW-0812">Transmembrane</keyword>
<feature type="transmembrane region" description="Helical" evidence="1">
    <location>
        <begin position="180"/>
        <end position="205"/>
    </location>
</feature>
<dbReference type="InterPro" id="IPR018811">
    <property type="entry name" value="MRX11"/>
</dbReference>